<dbReference type="AlphaFoldDB" id="A0AA39VZF9"/>
<dbReference type="EMBL" id="JAUESC010000004">
    <property type="protein sequence ID" value="KAK0596216.1"/>
    <property type="molecule type" value="Genomic_DNA"/>
</dbReference>
<organism evidence="1 2">
    <name type="scientific">Acer saccharum</name>
    <name type="common">Sugar maple</name>
    <dbReference type="NCBI Taxonomy" id="4024"/>
    <lineage>
        <taxon>Eukaryota</taxon>
        <taxon>Viridiplantae</taxon>
        <taxon>Streptophyta</taxon>
        <taxon>Embryophyta</taxon>
        <taxon>Tracheophyta</taxon>
        <taxon>Spermatophyta</taxon>
        <taxon>Magnoliopsida</taxon>
        <taxon>eudicotyledons</taxon>
        <taxon>Gunneridae</taxon>
        <taxon>Pentapetalae</taxon>
        <taxon>rosids</taxon>
        <taxon>malvids</taxon>
        <taxon>Sapindales</taxon>
        <taxon>Sapindaceae</taxon>
        <taxon>Hippocastanoideae</taxon>
        <taxon>Acereae</taxon>
        <taxon>Acer</taxon>
    </lineage>
</organism>
<sequence>MAMNSFNSIAISFMAGRNAPPSHYLITIESSLLQASLQMFTSDEFDAGGYKWRLCIYPTGNKDKIEVSLFTWNCWKLVLSLISGKST</sequence>
<dbReference type="Gene3D" id="2.60.210.10">
    <property type="entry name" value="Apoptosis, Tumor Necrosis Factor Receptor Associated Protein 2, Chain A"/>
    <property type="match status" value="1"/>
</dbReference>
<dbReference type="Proteomes" id="UP001168877">
    <property type="component" value="Unassembled WGS sequence"/>
</dbReference>
<reference evidence="1" key="2">
    <citation type="submission" date="2023-06" db="EMBL/GenBank/DDBJ databases">
        <authorList>
            <person name="Swenson N.G."/>
            <person name="Wegrzyn J.L."/>
            <person name="Mcevoy S.L."/>
        </authorList>
    </citation>
    <scope>NUCLEOTIDE SEQUENCE</scope>
    <source>
        <strain evidence="1">NS2018</strain>
        <tissue evidence="1">Leaf</tissue>
    </source>
</reference>
<comment type="caution">
    <text evidence="1">The sequence shown here is derived from an EMBL/GenBank/DDBJ whole genome shotgun (WGS) entry which is preliminary data.</text>
</comment>
<gene>
    <name evidence="1" type="ORF">LWI29_013730</name>
</gene>
<dbReference type="InterPro" id="IPR008974">
    <property type="entry name" value="TRAF-like"/>
</dbReference>
<name>A0AA39VZF9_ACESA</name>
<dbReference type="CDD" id="cd00121">
    <property type="entry name" value="MATH"/>
    <property type="match status" value="1"/>
</dbReference>
<reference evidence="1" key="1">
    <citation type="journal article" date="2022" name="Plant J.">
        <title>Strategies of tolerance reflected in two North American maple genomes.</title>
        <authorList>
            <person name="McEvoy S.L."/>
            <person name="Sezen U.U."/>
            <person name="Trouern-Trend A."/>
            <person name="McMahon S.M."/>
            <person name="Schaberg P.G."/>
            <person name="Yang J."/>
            <person name="Wegrzyn J.L."/>
            <person name="Swenson N.G."/>
        </authorList>
    </citation>
    <scope>NUCLEOTIDE SEQUENCE</scope>
    <source>
        <strain evidence="1">NS2018</strain>
    </source>
</reference>
<evidence type="ECO:0000313" key="1">
    <source>
        <dbReference type="EMBL" id="KAK0596216.1"/>
    </source>
</evidence>
<dbReference type="SUPFAM" id="SSF49599">
    <property type="entry name" value="TRAF domain-like"/>
    <property type="match status" value="1"/>
</dbReference>
<dbReference type="InterPro" id="IPR002083">
    <property type="entry name" value="MATH/TRAF_dom"/>
</dbReference>
<accession>A0AA39VZF9</accession>
<evidence type="ECO:0000313" key="2">
    <source>
        <dbReference type="Proteomes" id="UP001168877"/>
    </source>
</evidence>
<keyword evidence="2" id="KW-1185">Reference proteome</keyword>
<proteinExistence type="predicted"/>
<evidence type="ECO:0008006" key="3">
    <source>
        <dbReference type="Google" id="ProtNLM"/>
    </source>
</evidence>
<protein>
    <recommendedName>
        <fullName evidence="3">MATH domain-containing protein</fullName>
    </recommendedName>
</protein>